<reference evidence="6 7" key="1">
    <citation type="journal article" date="2019" name="Int. J. Syst. Evol. Microbiol.">
        <title>The Global Catalogue of Microorganisms (GCM) 10K type strain sequencing project: providing services to taxonomists for standard genome sequencing and annotation.</title>
        <authorList>
            <consortium name="The Broad Institute Genomics Platform"/>
            <consortium name="The Broad Institute Genome Sequencing Center for Infectious Disease"/>
            <person name="Wu L."/>
            <person name="Ma J."/>
        </authorList>
    </citation>
    <scope>NUCLEOTIDE SEQUENCE [LARGE SCALE GENOMIC DNA]</scope>
    <source>
        <strain evidence="6 7">JCM 3272</strain>
    </source>
</reference>
<name>A0ABN3GXW4_9ACTN</name>
<protein>
    <recommendedName>
        <fullName evidence="8">4'-phosphopantetheinyl transferase superfamily protein</fullName>
    </recommendedName>
</protein>
<dbReference type="SUPFAM" id="SSF56214">
    <property type="entry name" value="4'-phosphopantetheinyl transferase"/>
    <property type="match status" value="2"/>
</dbReference>
<dbReference type="Gene3D" id="3.90.470.20">
    <property type="entry name" value="4'-phosphopantetheinyl transferase domain"/>
    <property type="match status" value="2"/>
</dbReference>
<gene>
    <name evidence="6" type="ORF">GCM10010170_058810</name>
</gene>
<dbReference type="InterPro" id="IPR042104">
    <property type="entry name" value="PKS_dehydratase_sf"/>
</dbReference>
<organism evidence="6 7">
    <name type="scientific">Dactylosporangium salmoneum</name>
    <dbReference type="NCBI Taxonomy" id="53361"/>
    <lineage>
        <taxon>Bacteria</taxon>
        <taxon>Bacillati</taxon>
        <taxon>Actinomycetota</taxon>
        <taxon>Actinomycetes</taxon>
        <taxon>Micromonosporales</taxon>
        <taxon>Micromonosporaceae</taxon>
        <taxon>Dactylosporangium</taxon>
    </lineage>
</organism>
<dbReference type="PANTHER" id="PTHR12215">
    <property type="entry name" value="PHOSPHOPANTETHEINE TRANSFERASE"/>
    <property type="match status" value="1"/>
</dbReference>
<dbReference type="InterPro" id="IPR008278">
    <property type="entry name" value="4-PPantetheinyl_Trfase_dom"/>
</dbReference>
<proteinExistence type="inferred from homology"/>
<accession>A0ABN3GXW4</accession>
<evidence type="ECO:0000256" key="3">
    <source>
        <dbReference type="SAM" id="MobiDB-lite"/>
    </source>
</evidence>
<dbReference type="Proteomes" id="UP001501444">
    <property type="component" value="Unassembled WGS sequence"/>
</dbReference>
<evidence type="ECO:0000313" key="7">
    <source>
        <dbReference type="Proteomes" id="UP001501444"/>
    </source>
</evidence>
<evidence type="ECO:0000256" key="1">
    <source>
        <dbReference type="ARBA" id="ARBA00010990"/>
    </source>
</evidence>
<evidence type="ECO:0000259" key="5">
    <source>
        <dbReference type="Pfam" id="PF14765"/>
    </source>
</evidence>
<feature type="domain" description="Polyketide synthase dehydratase" evidence="5">
    <location>
        <begin position="226"/>
        <end position="355"/>
    </location>
</feature>
<dbReference type="Gene3D" id="3.10.129.110">
    <property type="entry name" value="Polyketide synthase dehydratase"/>
    <property type="match status" value="1"/>
</dbReference>
<keyword evidence="2" id="KW-0808">Transferase</keyword>
<evidence type="ECO:0000259" key="4">
    <source>
        <dbReference type="Pfam" id="PF01648"/>
    </source>
</evidence>
<dbReference type="EMBL" id="BAAARV010000056">
    <property type="protein sequence ID" value="GAA2362610.1"/>
    <property type="molecule type" value="Genomic_DNA"/>
</dbReference>
<dbReference type="InterPro" id="IPR049551">
    <property type="entry name" value="PKS_DH_C"/>
</dbReference>
<sequence>MRLNLGVPLVRLGEGASDLLGVPAPAAQGDRAVATAAVAASAVVPAPRTPSTPSTSSTPALAALSKLAGQSSAAAELASLLGGANNGGSGPGTPPAPPPPPEVHRTVLRVALDTMPYLLDHCFFSQPDDWPDPQDRWPVVPATTVMQHMMDAARQAVPGARVVAVRDARFNRWCVAAPPQDVEITVKPAGPGRLSVIFGGYSRSTVEVAPDYPAERPEVWRHDPATEQPPKISAEQMYAERFVFHGPSFRGLTEVRAIGDAHVRGVLTAPPPPGALLDNASQLMGDWLFTTQPFGALPVGIGHARFFGPEPAAGTAVDCVVHIRSVGAEQVVFDAQLAVDGQVWAQLDECVHRQFVSHPTARAAERFPGRNAMSLRQPEGWTVAFDRWPDLVTRGLAARGILGAAGAAEYERRPPKARKQWLLGRIAVQDAVRFQMWDEGHTDVYPIELSVRNDPNGRPRVHPRAGRGYREYTVSLAHVAEIAVAIARPSAPGTPPEAPGVGIDVAEVTDSTDSTIAFVMSDAERRLLLESAAATGEDRHVWFARFWTAKEAAAKAEGTGLAGDPKRFTVVEATPAGLTVAVAGRVYLVAHREISNPEDLPPRRYVVGWTWGPEPVNPTGRAERPEPSEGTSHAC</sequence>
<dbReference type="Pfam" id="PF01648">
    <property type="entry name" value="ACPS"/>
    <property type="match status" value="1"/>
</dbReference>
<feature type="region of interest" description="Disordered" evidence="3">
    <location>
        <begin position="611"/>
        <end position="635"/>
    </location>
</feature>
<evidence type="ECO:0008006" key="8">
    <source>
        <dbReference type="Google" id="ProtNLM"/>
    </source>
</evidence>
<comment type="caution">
    <text evidence="6">The sequence shown here is derived from an EMBL/GenBank/DDBJ whole genome shotgun (WGS) entry which is preliminary data.</text>
</comment>
<dbReference type="PANTHER" id="PTHR12215:SF10">
    <property type="entry name" value="L-AMINOADIPATE-SEMIALDEHYDE DEHYDROGENASE-PHOSPHOPANTETHEINYL TRANSFERASE"/>
    <property type="match status" value="1"/>
</dbReference>
<dbReference type="Pfam" id="PF14765">
    <property type="entry name" value="PS-DH"/>
    <property type="match status" value="1"/>
</dbReference>
<dbReference type="InterPro" id="IPR050559">
    <property type="entry name" value="P-Pant_transferase_sf"/>
</dbReference>
<comment type="similarity">
    <text evidence="1">Belongs to the P-Pant transferase superfamily. Gsp/Sfp/HetI/AcpT family.</text>
</comment>
<feature type="region of interest" description="Disordered" evidence="3">
    <location>
        <begin position="81"/>
        <end position="103"/>
    </location>
</feature>
<feature type="domain" description="4'-phosphopantetheinyl transferase" evidence="4">
    <location>
        <begin position="500"/>
        <end position="587"/>
    </location>
</feature>
<feature type="compositionally biased region" description="Pro residues" evidence="3">
    <location>
        <begin position="92"/>
        <end position="101"/>
    </location>
</feature>
<evidence type="ECO:0000313" key="6">
    <source>
        <dbReference type="EMBL" id="GAA2362610.1"/>
    </source>
</evidence>
<keyword evidence="7" id="KW-1185">Reference proteome</keyword>
<evidence type="ECO:0000256" key="2">
    <source>
        <dbReference type="ARBA" id="ARBA00022679"/>
    </source>
</evidence>
<dbReference type="InterPro" id="IPR037143">
    <property type="entry name" value="4-PPantetheinyl_Trfase_dom_sf"/>
</dbReference>